<evidence type="ECO:0000313" key="1">
    <source>
        <dbReference type="EMBL" id="CED90093.1"/>
    </source>
</evidence>
<dbReference type="RefSeq" id="WP_210578362.1">
    <property type="nucleotide sequence ID" value="NZ_LK995465.1"/>
</dbReference>
<protein>
    <submittedName>
        <fullName evidence="1">Knottin, scorpion toxin-like</fullName>
    </submittedName>
</protein>
<dbReference type="InterPro" id="IPR036574">
    <property type="entry name" value="Scorpion_toxin-like_sf"/>
</dbReference>
<dbReference type="SUPFAM" id="SSF57095">
    <property type="entry name" value="Scorpion toxin-like"/>
    <property type="match status" value="1"/>
</dbReference>
<gene>
    <name evidence="1" type="ORF">AAM4_0198</name>
</gene>
<proteinExistence type="predicted"/>
<dbReference type="NCBIfam" id="NF038042">
    <property type="entry name" value="actinodefensin"/>
    <property type="match status" value="1"/>
</dbReference>
<reference evidence="1" key="1">
    <citation type="submission" date="2014-07" db="EMBL/GenBank/DDBJ databases">
        <authorList>
            <person name="Zhang J.E."/>
            <person name="Yang H."/>
            <person name="Guo J."/>
            <person name="Deng Z."/>
            <person name="Luo H."/>
            <person name="Luo M."/>
            <person name="Zhao B."/>
        </authorList>
    </citation>
    <scope>NUCLEOTIDE SEQUENCE</scope>
    <source>
        <strain evidence="1">AM4</strain>
    </source>
</reference>
<accession>A0A1L7RM03</accession>
<dbReference type="EMBL" id="LK995465">
    <property type="protein sequence ID" value="CED90093.1"/>
    <property type="molecule type" value="Genomic_DNA"/>
</dbReference>
<name>A0A1L7RM03_9ACTO</name>
<organism evidence="1">
    <name type="scientific">Actinomyces succiniciruminis</name>
    <dbReference type="NCBI Taxonomy" id="1522002"/>
    <lineage>
        <taxon>Bacteria</taxon>
        <taxon>Bacillati</taxon>
        <taxon>Actinomycetota</taxon>
        <taxon>Actinomycetes</taxon>
        <taxon>Actinomycetales</taxon>
        <taxon>Actinomycetaceae</taxon>
        <taxon>Actinomyces</taxon>
    </lineage>
</organism>
<dbReference type="AlphaFoldDB" id="A0A1L7RM03"/>
<sequence length="69" mass="7835">MKKFIRRSSSLDAVSFEQALKSETHVPLEGAEGFGCPFRPGDCYKYCRSKGFRVGVCDSLANMRCHCYY</sequence>